<dbReference type="PANTHER" id="PTHR30043:SF1">
    <property type="entry name" value="ABC TRANSPORT SYSTEM PERMEASE PROTEIN P69"/>
    <property type="match status" value="1"/>
</dbReference>
<dbReference type="Proteomes" id="UP000295096">
    <property type="component" value="Unassembled WGS sequence"/>
</dbReference>
<keyword evidence="5 7" id="KW-1133">Transmembrane helix</keyword>
<dbReference type="SUPFAM" id="SSF161098">
    <property type="entry name" value="MetI-like"/>
    <property type="match status" value="1"/>
</dbReference>
<keyword evidence="4 7" id="KW-0812">Transmembrane</keyword>
<evidence type="ECO:0000256" key="3">
    <source>
        <dbReference type="ARBA" id="ARBA00022475"/>
    </source>
</evidence>
<dbReference type="InterPro" id="IPR035906">
    <property type="entry name" value="MetI-like_sf"/>
</dbReference>
<dbReference type="Gene3D" id="1.10.3720.10">
    <property type="entry name" value="MetI-like"/>
    <property type="match status" value="1"/>
</dbReference>
<sequence length="300" mass="32055">MPADGAGLSRLSSGQQAPLADAYARSRGREQRRLLLGAVIVLALLLLSGWVAEVSPGLLWAKAGNFLDYFDRLLTLEAGARAGQRVWMDPSEWFWGLPHWLGLLGDTLLMAYVGTLVGATGGFLIGLLSAGNIVRSAPLRWAVKRGAEFCRTVPEIVFALVFVIAFGLGPLPGVMALALHTLGTLGKQFCEVVENIDTGPVEAALAAGAGWPQMARFAVVPQVLPGFTSYALLRFEVNVRGAAVLGFVGAGGIGQDLIEAIRKFYYNDVAALLILIILTVVVIDTLTGQLRCRLLDWRAA</sequence>
<dbReference type="CDD" id="cd06261">
    <property type="entry name" value="TM_PBP2"/>
    <property type="match status" value="1"/>
</dbReference>
<dbReference type="PROSITE" id="PS50928">
    <property type="entry name" value="ABC_TM1"/>
    <property type="match status" value="1"/>
</dbReference>
<evidence type="ECO:0000256" key="7">
    <source>
        <dbReference type="RuleBase" id="RU363032"/>
    </source>
</evidence>
<keyword evidence="3" id="KW-1003">Cell membrane</keyword>
<comment type="similarity">
    <text evidence="7">Belongs to the binding-protein-dependent transport system permease family.</text>
</comment>
<comment type="caution">
    <text evidence="9">The sequence shown here is derived from an EMBL/GenBank/DDBJ whole genome shotgun (WGS) entry which is preliminary data.</text>
</comment>
<dbReference type="EMBL" id="SMSJ01000020">
    <property type="protein sequence ID" value="TDH61542.1"/>
    <property type="molecule type" value="Genomic_DNA"/>
</dbReference>
<reference evidence="9 10" key="1">
    <citation type="journal article" date="2016" name="J. Microbiol.">
        <title>Dankookia rubra gen. nov., sp. nov., an alphaproteobacterium isolated from sediment of a shallow stream.</title>
        <authorList>
            <person name="Kim W.H."/>
            <person name="Kim D.H."/>
            <person name="Kang K."/>
            <person name="Ahn T.Y."/>
        </authorList>
    </citation>
    <scope>NUCLEOTIDE SEQUENCE [LARGE SCALE GENOMIC DNA]</scope>
    <source>
        <strain evidence="9 10">JCM30602</strain>
    </source>
</reference>
<dbReference type="NCBIfam" id="TIGR01097">
    <property type="entry name" value="PhnE"/>
    <property type="match status" value="1"/>
</dbReference>
<feature type="transmembrane region" description="Helical" evidence="7">
    <location>
        <begin position="264"/>
        <end position="283"/>
    </location>
</feature>
<accession>A0A4R5QEB3</accession>
<dbReference type="OrthoDB" id="7820570at2"/>
<dbReference type="GO" id="GO:0005886">
    <property type="term" value="C:plasma membrane"/>
    <property type="evidence" value="ECO:0007669"/>
    <property type="project" value="UniProtKB-SubCell"/>
</dbReference>
<dbReference type="PANTHER" id="PTHR30043">
    <property type="entry name" value="PHOSPHONATES TRANSPORT SYSTEM PERMEASE PROTEIN"/>
    <property type="match status" value="1"/>
</dbReference>
<evidence type="ECO:0000256" key="2">
    <source>
        <dbReference type="ARBA" id="ARBA00022448"/>
    </source>
</evidence>
<comment type="subcellular location">
    <subcellularLocation>
        <location evidence="1 7">Cell membrane</location>
        <topology evidence="1 7">Multi-pass membrane protein</topology>
    </subcellularLocation>
</comment>
<feature type="domain" description="ABC transmembrane type-1" evidence="8">
    <location>
        <begin position="104"/>
        <end position="287"/>
    </location>
</feature>
<dbReference type="RefSeq" id="WP_133289698.1">
    <property type="nucleotide sequence ID" value="NZ_SMSJ01000020.1"/>
</dbReference>
<protein>
    <submittedName>
        <fullName evidence="9">Phosphonate ABC transporter, permease protein PhnE</fullName>
    </submittedName>
</protein>
<name>A0A4R5QEB3_9PROT</name>
<feature type="transmembrane region" description="Helical" evidence="7">
    <location>
        <begin position="34"/>
        <end position="52"/>
    </location>
</feature>
<keyword evidence="10" id="KW-1185">Reference proteome</keyword>
<evidence type="ECO:0000256" key="4">
    <source>
        <dbReference type="ARBA" id="ARBA00022692"/>
    </source>
</evidence>
<dbReference type="AlphaFoldDB" id="A0A4R5QEB3"/>
<evidence type="ECO:0000256" key="1">
    <source>
        <dbReference type="ARBA" id="ARBA00004651"/>
    </source>
</evidence>
<evidence type="ECO:0000313" key="10">
    <source>
        <dbReference type="Proteomes" id="UP000295096"/>
    </source>
</evidence>
<evidence type="ECO:0000256" key="5">
    <source>
        <dbReference type="ARBA" id="ARBA00022989"/>
    </source>
</evidence>
<evidence type="ECO:0000256" key="6">
    <source>
        <dbReference type="ARBA" id="ARBA00023136"/>
    </source>
</evidence>
<proteinExistence type="inferred from homology"/>
<evidence type="ECO:0000313" key="9">
    <source>
        <dbReference type="EMBL" id="TDH61542.1"/>
    </source>
</evidence>
<evidence type="ECO:0000259" key="8">
    <source>
        <dbReference type="PROSITE" id="PS50928"/>
    </source>
</evidence>
<keyword evidence="6 7" id="KW-0472">Membrane</keyword>
<feature type="transmembrane region" description="Helical" evidence="7">
    <location>
        <begin position="109"/>
        <end position="135"/>
    </location>
</feature>
<organism evidence="9 10">
    <name type="scientific">Dankookia rubra</name>
    <dbReference type="NCBI Taxonomy" id="1442381"/>
    <lineage>
        <taxon>Bacteria</taxon>
        <taxon>Pseudomonadati</taxon>
        <taxon>Pseudomonadota</taxon>
        <taxon>Alphaproteobacteria</taxon>
        <taxon>Acetobacterales</taxon>
        <taxon>Roseomonadaceae</taxon>
        <taxon>Dankookia</taxon>
    </lineage>
</organism>
<dbReference type="Pfam" id="PF00528">
    <property type="entry name" value="BPD_transp_1"/>
    <property type="match status" value="1"/>
</dbReference>
<feature type="transmembrane region" description="Helical" evidence="7">
    <location>
        <begin position="156"/>
        <end position="179"/>
    </location>
</feature>
<dbReference type="InterPro" id="IPR005769">
    <property type="entry name" value="PhnE/PtxC"/>
</dbReference>
<keyword evidence="2 7" id="KW-0813">Transport</keyword>
<dbReference type="InterPro" id="IPR000515">
    <property type="entry name" value="MetI-like"/>
</dbReference>
<gene>
    <name evidence="9" type="primary">phnE</name>
    <name evidence="9" type="ORF">E2C06_16455</name>
</gene>
<dbReference type="GO" id="GO:0015416">
    <property type="term" value="F:ABC-type phosphonate transporter activity"/>
    <property type="evidence" value="ECO:0007669"/>
    <property type="project" value="InterPro"/>
</dbReference>